<dbReference type="InterPro" id="IPR045854">
    <property type="entry name" value="NO2/SO3_Rdtase_4Fe4S_sf"/>
</dbReference>
<evidence type="ECO:0000256" key="14">
    <source>
        <dbReference type="ARBA" id="ARBA00023004"/>
    </source>
</evidence>
<comment type="similarity">
    <text evidence="5">Belongs to the nitrite and sulfite reductase 4Fe-4S domain family.</text>
</comment>
<reference evidence="22" key="1">
    <citation type="submission" date="2021-06" db="EMBL/GenBank/DDBJ databases">
        <authorList>
            <person name="Kallberg Y."/>
            <person name="Tangrot J."/>
            <person name="Rosling A."/>
        </authorList>
    </citation>
    <scope>NUCLEOTIDE SEQUENCE</scope>
    <source>
        <strain evidence="22">FL130A</strain>
    </source>
</reference>
<dbReference type="GO" id="GO:0050311">
    <property type="term" value="F:sulfite reductase (ferredoxin) activity"/>
    <property type="evidence" value="ECO:0007669"/>
    <property type="project" value="TreeGrafter"/>
</dbReference>
<evidence type="ECO:0000259" key="21">
    <source>
        <dbReference type="PROSITE" id="PS50902"/>
    </source>
</evidence>
<dbReference type="Gene3D" id="3.30.413.10">
    <property type="entry name" value="Sulfite Reductase Hemoprotein, domain 1"/>
    <property type="match status" value="2"/>
</dbReference>
<evidence type="ECO:0000256" key="15">
    <source>
        <dbReference type="ARBA" id="ARBA00023014"/>
    </source>
</evidence>
<comment type="caution">
    <text evidence="22">The sequence shown here is derived from an EMBL/GenBank/DDBJ whole genome shotgun (WGS) entry which is preliminary data.</text>
</comment>
<dbReference type="SUPFAM" id="SSF56014">
    <property type="entry name" value="Nitrite and sulphite reductase 4Fe-4S domain-like"/>
    <property type="match status" value="2"/>
</dbReference>
<name>A0A9N9A303_9GLOM</name>
<keyword evidence="14" id="KW-0408">Iron</keyword>
<dbReference type="InterPro" id="IPR011786">
    <property type="entry name" value="CysI"/>
</dbReference>
<evidence type="ECO:0000256" key="1">
    <source>
        <dbReference type="ARBA" id="ARBA00001929"/>
    </source>
</evidence>
<dbReference type="GO" id="GO:0050661">
    <property type="term" value="F:NADP binding"/>
    <property type="evidence" value="ECO:0007669"/>
    <property type="project" value="InterPro"/>
</dbReference>
<dbReference type="FunFam" id="3.40.50.970:FF:000051">
    <property type="entry name" value="Sulfite reductase beta subunit"/>
    <property type="match status" value="1"/>
</dbReference>
<dbReference type="GO" id="GO:0051539">
    <property type="term" value="F:4 iron, 4 sulfur cluster binding"/>
    <property type="evidence" value="ECO:0007669"/>
    <property type="project" value="UniProtKB-KW"/>
</dbReference>
<dbReference type="PANTHER" id="PTHR11493:SF47">
    <property type="entry name" value="SULFITE REDUCTASE [NADPH] SUBUNIT BETA"/>
    <property type="match status" value="1"/>
</dbReference>
<dbReference type="CDD" id="cd07034">
    <property type="entry name" value="TPP_PYR_PFOR_IOR-alpha_like"/>
    <property type="match status" value="1"/>
</dbReference>
<organism evidence="22 23">
    <name type="scientific">Ambispora leptoticha</name>
    <dbReference type="NCBI Taxonomy" id="144679"/>
    <lineage>
        <taxon>Eukaryota</taxon>
        <taxon>Fungi</taxon>
        <taxon>Fungi incertae sedis</taxon>
        <taxon>Mucoromycota</taxon>
        <taxon>Glomeromycotina</taxon>
        <taxon>Glomeromycetes</taxon>
        <taxon>Archaeosporales</taxon>
        <taxon>Ambisporaceae</taxon>
        <taxon>Ambispora</taxon>
    </lineage>
</organism>
<dbReference type="InterPro" id="IPR005117">
    <property type="entry name" value="NiRdtase/SiRdtase_haem-b_fer"/>
</dbReference>
<dbReference type="SUPFAM" id="SSF52218">
    <property type="entry name" value="Flavoproteins"/>
    <property type="match status" value="1"/>
</dbReference>
<dbReference type="InterPro" id="IPR029061">
    <property type="entry name" value="THDP-binding"/>
</dbReference>
<keyword evidence="10" id="KW-0349">Heme</keyword>
<keyword evidence="9" id="KW-0028">Amino-acid biosynthesis</keyword>
<dbReference type="InterPro" id="IPR008254">
    <property type="entry name" value="Flavodoxin/NO_synth"/>
</dbReference>
<comment type="subunit">
    <text evidence="19">Alpha(2)-beta(2). The alpha component is a flavoprotein, the beta component is a hemoprotein.</text>
</comment>
<gene>
    <name evidence="22" type="ORF">ALEPTO_LOCUS4215</name>
</gene>
<dbReference type="GO" id="GO:0019344">
    <property type="term" value="P:cysteine biosynthetic process"/>
    <property type="evidence" value="ECO:0007669"/>
    <property type="project" value="UniProtKB-KW"/>
</dbReference>
<evidence type="ECO:0000256" key="2">
    <source>
        <dbReference type="ARBA" id="ARBA00001966"/>
    </source>
</evidence>
<dbReference type="GO" id="GO:0005737">
    <property type="term" value="C:cytoplasm"/>
    <property type="evidence" value="ECO:0007669"/>
    <property type="project" value="UniProtKB-SubCell"/>
</dbReference>
<dbReference type="EMBL" id="CAJVPS010000927">
    <property type="protein sequence ID" value="CAG8515911.1"/>
    <property type="molecule type" value="Genomic_DNA"/>
</dbReference>
<dbReference type="Pfam" id="PF00258">
    <property type="entry name" value="Flavodoxin_1"/>
    <property type="match status" value="1"/>
</dbReference>
<dbReference type="PRINTS" id="PR00397">
    <property type="entry name" value="SIROHAEM"/>
</dbReference>
<evidence type="ECO:0000256" key="5">
    <source>
        <dbReference type="ARBA" id="ARBA00010429"/>
    </source>
</evidence>
<evidence type="ECO:0000256" key="18">
    <source>
        <dbReference type="ARBA" id="ARBA00057613"/>
    </source>
</evidence>
<dbReference type="InterPro" id="IPR029039">
    <property type="entry name" value="Flavoprotein-like_sf"/>
</dbReference>
<dbReference type="PROSITE" id="PS50902">
    <property type="entry name" value="FLAVODOXIN_LIKE"/>
    <property type="match status" value="1"/>
</dbReference>
<dbReference type="GO" id="GO:0000103">
    <property type="term" value="P:sulfate assimilation"/>
    <property type="evidence" value="ECO:0007669"/>
    <property type="project" value="TreeGrafter"/>
</dbReference>
<dbReference type="Gene3D" id="3.40.50.970">
    <property type="match status" value="2"/>
</dbReference>
<evidence type="ECO:0000256" key="19">
    <source>
        <dbReference type="ARBA" id="ARBA00063391"/>
    </source>
</evidence>
<dbReference type="NCBIfam" id="TIGR02041">
    <property type="entry name" value="CysI"/>
    <property type="match status" value="1"/>
</dbReference>
<evidence type="ECO:0000256" key="4">
    <source>
        <dbReference type="ARBA" id="ARBA00004774"/>
    </source>
</evidence>
<dbReference type="PRINTS" id="PR00369">
    <property type="entry name" value="FLAVODOXIN"/>
</dbReference>
<dbReference type="GO" id="GO:0009337">
    <property type="term" value="C:sulfite reductase complex (NADPH)"/>
    <property type="evidence" value="ECO:0007669"/>
    <property type="project" value="InterPro"/>
</dbReference>
<dbReference type="FunFam" id="3.40.50.360:FF:000016">
    <property type="entry name" value="Sulfite reductase subunit beta"/>
    <property type="match status" value="1"/>
</dbReference>
<dbReference type="GO" id="GO:0010181">
    <property type="term" value="F:FMN binding"/>
    <property type="evidence" value="ECO:0007669"/>
    <property type="project" value="InterPro"/>
</dbReference>
<dbReference type="OrthoDB" id="1688044at2759"/>
<dbReference type="FunFam" id="3.40.50.920:FF:000007">
    <property type="entry name" value="Pyruvate:ferredoxin (Flavodoxin) oxidoreductase"/>
    <property type="match status" value="1"/>
</dbReference>
<dbReference type="PANTHER" id="PTHR11493">
    <property type="entry name" value="SULFITE REDUCTASE [NADPH] SUBUNIT BETA-RELATED"/>
    <property type="match status" value="1"/>
</dbReference>
<keyword evidence="8" id="KW-0963">Cytoplasm</keyword>
<dbReference type="Gene3D" id="3.40.50.360">
    <property type="match status" value="1"/>
</dbReference>
<keyword evidence="11" id="KW-0479">Metal-binding</keyword>
<protein>
    <recommendedName>
        <fullName evidence="20">Sulfite reductase [NADPH] subunit beta</fullName>
        <ecNumber evidence="6">1.8.1.2</ecNumber>
    </recommendedName>
</protein>
<dbReference type="GO" id="GO:0004783">
    <property type="term" value="F:sulfite reductase (NADPH) activity"/>
    <property type="evidence" value="ECO:0007669"/>
    <property type="project" value="UniProtKB-EC"/>
</dbReference>
<evidence type="ECO:0000256" key="8">
    <source>
        <dbReference type="ARBA" id="ARBA00022490"/>
    </source>
</evidence>
<comment type="pathway">
    <text evidence="4">Sulfur metabolism; hydrogen sulfide biosynthesis; hydrogen sulfide from sulfite (NADPH route): step 1/1.</text>
</comment>
<keyword evidence="13" id="KW-0560">Oxidoreductase</keyword>
<dbReference type="NCBIfam" id="NF010029">
    <property type="entry name" value="PRK13504.1"/>
    <property type="match status" value="1"/>
</dbReference>
<feature type="non-terminal residue" evidence="22">
    <location>
        <position position="1518"/>
    </location>
</feature>
<dbReference type="InterPro" id="IPR006066">
    <property type="entry name" value="NO2/SO3_Rdtase_FeS/sirohaem_BS"/>
</dbReference>
<evidence type="ECO:0000256" key="11">
    <source>
        <dbReference type="ARBA" id="ARBA00022723"/>
    </source>
</evidence>
<dbReference type="GO" id="GO:0046872">
    <property type="term" value="F:metal ion binding"/>
    <property type="evidence" value="ECO:0007669"/>
    <property type="project" value="UniProtKB-KW"/>
</dbReference>
<evidence type="ECO:0000256" key="17">
    <source>
        <dbReference type="ARBA" id="ARBA00052219"/>
    </source>
</evidence>
<dbReference type="Pfam" id="PF01855">
    <property type="entry name" value="POR_N"/>
    <property type="match status" value="1"/>
</dbReference>
<comment type="cofactor">
    <cofactor evidence="1">
        <name>siroheme</name>
        <dbReference type="ChEBI" id="CHEBI:60052"/>
    </cofactor>
</comment>
<dbReference type="InterPro" id="IPR036136">
    <property type="entry name" value="Nit/Sulf_reduc_fer-like_dom_sf"/>
</dbReference>
<evidence type="ECO:0000256" key="6">
    <source>
        <dbReference type="ARBA" id="ARBA00012604"/>
    </source>
</evidence>
<evidence type="ECO:0000313" key="23">
    <source>
        <dbReference type="Proteomes" id="UP000789508"/>
    </source>
</evidence>
<evidence type="ECO:0000256" key="3">
    <source>
        <dbReference type="ARBA" id="ARBA00004496"/>
    </source>
</evidence>
<keyword evidence="16" id="KW-0198">Cysteine biosynthesis</keyword>
<dbReference type="InterPro" id="IPR001094">
    <property type="entry name" value="Flavdoxin-like"/>
</dbReference>
<dbReference type="Pfam" id="PF01077">
    <property type="entry name" value="NIR_SIR"/>
    <property type="match status" value="2"/>
</dbReference>
<dbReference type="InterPro" id="IPR009014">
    <property type="entry name" value="Transketo_C/PFOR_II"/>
</dbReference>
<evidence type="ECO:0000256" key="7">
    <source>
        <dbReference type="ARBA" id="ARBA00022485"/>
    </source>
</evidence>
<evidence type="ECO:0000256" key="9">
    <source>
        <dbReference type="ARBA" id="ARBA00022605"/>
    </source>
</evidence>
<dbReference type="Proteomes" id="UP000789508">
    <property type="component" value="Unassembled WGS sequence"/>
</dbReference>
<dbReference type="PROSITE" id="PS00365">
    <property type="entry name" value="NIR_SIR"/>
    <property type="match status" value="1"/>
</dbReference>
<dbReference type="GO" id="GO:0020037">
    <property type="term" value="F:heme binding"/>
    <property type="evidence" value="ECO:0007669"/>
    <property type="project" value="InterPro"/>
</dbReference>
<evidence type="ECO:0000313" key="22">
    <source>
        <dbReference type="EMBL" id="CAG8515911.1"/>
    </source>
</evidence>
<dbReference type="SUPFAM" id="SSF55124">
    <property type="entry name" value="Nitrite/Sulfite reductase N-terminal domain-like"/>
    <property type="match status" value="2"/>
</dbReference>
<dbReference type="FunFam" id="3.30.413.10:FF:000004">
    <property type="entry name" value="Sulfite reductase [NADPH] hemoprotein beta-component"/>
    <property type="match status" value="1"/>
</dbReference>
<evidence type="ECO:0000256" key="13">
    <source>
        <dbReference type="ARBA" id="ARBA00023002"/>
    </source>
</evidence>
<dbReference type="Pfam" id="PF03460">
    <property type="entry name" value="NIR_SIR_ferr"/>
    <property type="match status" value="2"/>
</dbReference>
<comment type="subcellular location">
    <subcellularLocation>
        <location evidence="3">Cytoplasm</location>
    </subcellularLocation>
</comment>
<keyword evidence="23" id="KW-1185">Reference proteome</keyword>
<dbReference type="SUPFAM" id="SSF52922">
    <property type="entry name" value="TK C-terminal domain-like"/>
    <property type="match status" value="1"/>
</dbReference>
<comment type="catalytic activity">
    <reaction evidence="17">
        <text>hydrogen sulfide + 3 NADP(+) + 3 H2O = sulfite + 3 NADPH + 4 H(+)</text>
        <dbReference type="Rhea" id="RHEA:13801"/>
        <dbReference type="ChEBI" id="CHEBI:15377"/>
        <dbReference type="ChEBI" id="CHEBI:15378"/>
        <dbReference type="ChEBI" id="CHEBI:17359"/>
        <dbReference type="ChEBI" id="CHEBI:29919"/>
        <dbReference type="ChEBI" id="CHEBI:57783"/>
        <dbReference type="ChEBI" id="CHEBI:58349"/>
        <dbReference type="EC" id="1.8.1.2"/>
    </reaction>
</comment>
<keyword evidence="12" id="KW-0521">NADP</keyword>
<evidence type="ECO:0000256" key="20">
    <source>
        <dbReference type="ARBA" id="ARBA00067595"/>
    </source>
</evidence>
<comment type="function">
    <text evidence="18">Catalyzes the reduction of sulfite to sulfide, one of several activities required for the biosynthesis of L-cysteine from sulfate.</text>
</comment>
<proteinExistence type="inferred from homology"/>
<dbReference type="Gene3D" id="3.40.50.920">
    <property type="match status" value="1"/>
</dbReference>
<feature type="domain" description="Flavodoxin-like" evidence="21">
    <location>
        <begin position="788"/>
        <end position="937"/>
    </location>
</feature>
<dbReference type="InterPro" id="IPR045169">
    <property type="entry name" value="NO2/SO3_Rdtase_4Fe4S_prot"/>
</dbReference>
<sequence>MAEPQVATADIAYACSNVIYTIEPAPPVLGKYHTNFTTEIARREQEKAKNIFGEIPKVHVLLANSDPFSKIHAENASGALVSVLTTAKTLIPAIPHLYKIANEKSGLVIHVAVDLNPTNNLADYSDVMAVRQTGFALLKSNGGQETMDVALIAHALAIKTGVPVLHFFDKHLSRLLVSSASSISSISSRRSSDPDKHDKHERLTYFGHDIIKLIIHETDVVKYRESRKAISDQKDNPKEIYFRSVDELTLNNNNSNNDNNNENENFDYFKIADQVFKLFERNSARSYHAIEFSGDQEADSLLITLGSGPVAFQQAIQQGIQFHSNLKVAIIKIRLYRPWSDQYFLNVIPKSVRKVAVLEQISKRTIQWTPVYLDVTAAFQNSDSWSGEIPSIFGGSFGSLDERSLDSAIYAVFDNLSLNDPLRDFNFDKYQSSSKDTNGISYGVEPKSILEPPTLETSYFNMLKELFADRLYVANAISESTVGHLESIKSTPEFGFGVLLAKLQNRAQFSELVSKVVKDVSLTLPEDLHSALSQWILHKDDSNLSSIHSQKAIELLSDSKLRESHPFLKEIYDHKDQFVKPAQWLIGSDAWSYDIGFSGVHHVVSSGKDINLLIIDSQPYDPYKVDDPEKRKKDIGLYAMNYGDVYVASIAVYSSYTQALHAILEAEKFKGPSVVLAYLPYEKVNDTTITVLKNTKQAVDSGYWPLYRWNPALEKEGKEPFSLDSERIKQELQAFLDRENHLTQLVRANPELATTLASSLESEIAFRQKARAKSAYEKLLGGLTGPPLLILFGSDGGNAEGVARKLLKGALDRGYNAKCMAMDDCPFEDLTTVQNLVIVCCTAGQGEFPHNGREFWKYISSATDISLSETLFSVFGLGDSHYWPRKEDEIYYNKPGKDLNARLKLLGAKQITPLGLGDDQDPDGYETELQLWEPMLWKALKMDHPAEERLKILEEEWEKIKVPKVIKTDDDAKIESNYLRGTIAKGLEDTSTGALSEADTKLTKFHGIYQQDDRDLRQERMAQGLEKAYMFMARVRVPGGVSTSQQWLAIDEIADKWANGTIKLTTRQAFQLHGVLKRNLKSTIRGINKSLLDTLAACGDVNRNIMCNPNPFLSEIHEEVYEFAKKLSAHLSPKTSAYHEIWLDDKLVAGQAVQDVEPLYGPTYLPRKFKIAIAIPPNNDVDVFAHDVGFIAITDENDKLAGYNVSVGGGMGMTHKNNLTYPRLGDIIGFCLPEQAIDVAEKIMLVQRDFGDRTNRKHARLKYTIDDRSVEWFINELESRLGYKLQKSREFQFENNADRYGWTRGVNNTWHFCMYIENGRVKDSPEARIKTGLKEIANLHKCDFRLTPNQHLIIGNVAEQDKLQIQELLQKYKLDNLQYTGLRLNSMACVSLPTCGLGLAESERYLPSLVSKLETIIEEAGLRNDAITIRMTGCPNGCARPYVAEIAFVGTEPETYNVYLGGGFNGQRLNKLYKENLKEEEIFKVLIPILHRYAKERLTDEKFGDFVIRMGYVKPTTS</sequence>
<dbReference type="EC" id="1.8.1.2" evidence="6"/>
<dbReference type="HAMAP" id="MF_01540">
    <property type="entry name" value="CysI"/>
    <property type="match status" value="1"/>
</dbReference>
<keyword evidence="7" id="KW-0004">4Fe-4S</keyword>
<keyword evidence="15" id="KW-0411">Iron-sulfur</keyword>
<dbReference type="FunFam" id="3.30.413.10:FF:000003">
    <property type="entry name" value="Sulfite reductase [NADPH] hemoprotein beta-component"/>
    <property type="match status" value="1"/>
</dbReference>
<comment type="cofactor">
    <cofactor evidence="2">
        <name>[4Fe-4S] cluster</name>
        <dbReference type="ChEBI" id="CHEBI:49883"/>
    </cofactor>
</comment>
<evidence type="ECO:0000256" key="16">
    <source>
        <dbReference type="ARBA" id="ARBA00023192"/>
    </source>
</evidence>
<dbReference type="InterPro" id="IPR006067">
    <property type="entry name" value="NO2/SO3_Rdtase_4Fe4S_dom"/>
</dbReference>
<accession>A0A9N9A303</accession>
<evidence type="ECO:0000256" key="10">
    <source>
        <dbReference type="ARBA" id="ARBA00022617"/>
    </source>
</evidence>
<dbReference type="SUPFAM" id="SSF52518">
    <property type="entry name" value="Thiamin diphosphate-binding fold (THDP-binding)"/>
    <property type="match status" value="2"/>
</dbReference>
<evidence type="ECO:0000256" key="12">
    <source>
        <dbReference type="ARBA" id="ARBA00022857"/>
    </source>
</evidence>
<dbReference type="InterPro" id="IPR002880">
    <property type="entry name" value="Pyrv_Fd/Flavodoxin_OxRdtase_N"/>
</dbReference>